<organism evidence="2 3">
    <name type="scientific">Agrocybe chaxingu</name>
    <dbReference type="NCBI Taxonomy" id="84603"/>
    <lineage>
        <taxon>Eukaryota</taxon>
        <taxon>Fungi</taxon>
        <taxon>Dikarya</taxon>
        <taxon>Basidiomycota</taxon>
        <taxon>Agaricomycotina</taxon>
        <taxon>Agaricomycetes</taxon>
        <taxon>Agaricomycetidae</taxon>
        <taxon>Agaricales</taxon>
        <taxon>Agaricineae</taxon>
        <taxon>Strophariaceae</taxon>
        <taxon>Agrocybe</taxon>
    </lineage>
</organism>
<accession>A0A9W8N194</accession>
<gene>
    <name evidence="2" type="ORF">NLJ89_g755</name>
</gene>
<evidence type="ECO:0000313" key="3">
    <source>
        <dbReference type="Proteomes" id="UP001148786"/>
    </source>
</evidence>
<proteinExistence type="predicted"/>
<feature type="region of interest" description="Disordered" evidence="1">
    <location>
        <begin position="61"/>
        <end position="83"/>
    </location>
</feature>
<dbReference type="OrthoDB" id="10415100at2759"/>
<comment type="caution">
    <text evidence="2">The sequence shown here is derived from an EMBL/GenBank/DDBJ whole genome shotgun (WGS) entry which is preliminary data.</text>
</comment>
<protein>
    <submittedName>
        <fullName evidence="2">Uncharacterized protein</fullName>
    </submittedName>
</protein>
<reference evidence="2" key="1">
    <citation type="submission" date="2022-07" db="EMBL/GenBank/DDBJ databases">
        <title>Genome Sequence of Agrocybe chaxingu.</title>
        <authorList>
            <person name="Buettner E."/>
        </authorList>
    </citation>
    <scope>NUCLEOTIDE SEQUENCE</scope>
    <source>
        <strain evidence="2">MP-N11</strain>
    </source>
</reference>
<evidence type="ECO:0000313" key="2">
    <source>
        <dbReference type="EMBL" id="KAJ3517037.1"/>
    </source>
</evidence>
<dbReference type="Proteomes" id="UP001148786">
    <property type="component" value="Unassembled WGS sequence"/>
</dbReference>
<sequence length="337" mass="37419">MIEEFKLDRDPNQAEIILLNLYMDSHAMSISATTGKLGSPQLETCLVKDLEVGLDTIHSTKCSPLEEERGNEPTSSGPAHSHFNPHYHELYGHHMSGHQVEGHSYDEYYRPIPLAGYHADEAPWGLAQTLPVLGYNSSVVGYDLPAQGALHVIPDFHISSAFSSAQSSQQVDYFPTGSSNGHLNDPSFYPPLDYGAPLTGLHFDAFPHGASAPEAHQLPRQELITQEQFQQAHGKVMYCRLYRGSLASGIARGTVTDDYPLCNARLTHPDELIQHLKDVRVERLQTLSKYDSGELPAPPQDTLHPVDRLVEHLVRNHNSSDRDARALVSTNRLVCFK</sequence>
<dbReference type="EMBL" id="JANKHO010000033">
    <property type="protein sequence ID" value="KAJ3517037.1"/>
    <property type="molecule type" value="Genomic_DNA"/>
</dbReference>
<name>A0A9W8N194_9AGAR</name>
<dbReference type="AlphaFoldDB" id="A0A9W8N194"/>
<keyword evidence="3" id="KW-1185">Reference proteome</keyword>
<evidence type="ECO:0000256" key="1">
    <source>
        <dbReference type="SAM" id="MobiDB-lite"/>
    </source>
</evidence>